<feature type="region of interest" description="Disordered" evidence="1">
    <location>
        <begin position="24"/>
        <end position="45"/>
    </location>
</feature>
<organism evidence="2 3">
    <name type="scientific">Papilio xuthus</name>
    <name type="common">Asian swallowtail butterfly</name>
    <dbReference type="NCBI Taxonomy" id="66420"/>
    <lineage>
        <taxon>Eukaryota</taxon>
        <taxon>Metazoa</taxon>
        <taxon>Ecdysozoa</taxon>
        <taxon>Arthropoda</taxon>
        <taxon>Hexapoda</taxon>
        <taxon>Insecta</taxon>
        <taxon>Pterygota</taxon>
        <taxon>Neoptera</taxon>
        <taxon>Endopterygota</taxon>
        <taxon>Lepidoptera</taxon>
        <taxon>Glossata</taxon>
        <taxon>Ditrysia</taxon>
        <taxon>Papilionoidea</taxon>
        <taxon>Papilionidae</taxon>
        <taxon>Papilioninae</taxon>
        <taxon>Papilio</taxon>
    </lineage>
</organism>
<dbReference type="EMBL" id="KQ458793">
    <property type="protein sequence ID" value="KPJ05009.1"/>
    <property type="molecule type" value="Genomic_DNA"/>
</dbReference>
<feature type="region of interest" description="Disordered" evidence="1">
    <location>
        <begin position="133"/>
        <end position="155"/>
    </location>
</feature>
<proteinExistence type="predicted"/>
<evidence type="ECO:0000313" key="2">
    <source>
        <dbReference type="EMBL" id="KPJ05009.1"/>
    </source>
</evidence>
<protein>
    <submittedName>
        <fullName evidence="2">Uncharacterized protein</fullName>
    </submittedName>
</protein>
<gene>
    <name evidence="2" type="ORF">RR46_04125</name>
</gene>
<accession>A0A194QHY8</accession>
<name>A0A194QHY8_PAPXU</name>
<reference evidence="2 3" key="1">
    <citation type="journal article" date="2015" name="Nat. Commun.">
        <title>Outbred genome sequencing and CRISPR/Cas9 gene editing in butterflies.</title>
        <authorList>
            <person name="Li X."/>
            <person name="Fan D."/>
            <person name="Zhang W."/>
            <person name="Liu G."/>
            <person name="Zhang L."/>
            <person name="Zhao L."/>
            <person name="Fang X."/>
            <person name="Chen L."/>
            <person name="Dong Y."/>
            <person name="Chen Y."/>
            <person name="Ding Y."/>
            <person name="Zhao R."/>
            <person name="Feng M."/>
            <person name="Zhu Y."/>
            <person name="Feng Y."/>
            <person name="Jiang X."/>
            <person name="Zhu D."/>
            <person name="Xiang H."/>
            <person name="Feng X."/>
            <person name="Li S."/>
            <person name="Wang J."/>
            <person name="Zhang G."/>
            <person name="Kronforst M.R."/>
            <person name="Wang W."/>
        </authorList>
    </citation>
    <scope>NUCLEOTIDE SEQUENCE [LARGE SCALE GENOMIC DNA]</scope>
    <source>
        <strain evidence="2">Ya'a_city_454_Px</strain>
        <tissue evidence="2">Whole body</tissue>
    </source>
</reference>
<feature type="compositionally biased region" description="Basic and acidic residues" evidence="1">
    <location>
        <begin position="133"/>
        <end position="148"/>
    </location>
</feature>
<dbReference type="AlphaFoldDB" id="A0A194QHY8"/>
<evidence type="ECO:0000313" key="3">
    <source>
        <dbReference type="Proteomes" id="UP000053268"/>
    </source>
</evidence>
<evidence type="ECO:0000256" key="1">
    <source>
        <dbReference type="SAM" id="MobiDB-lite"/>
    </source>
</evidence>
<keyword evidence="3" id="KW-1185">Reference proteome</keyword>
<dbReference type="Proteomes" id="UP000053268">
    <property type="component" value="Unassembled WGS sequence"/>
</dbReference>
<sequence length="235" mass="27227">MPRSLVGLEPQKARALTTIYAPRKQKSKKNKTAQNRMLDSNLPVKTIPPFHPLPAITQKSPPKAKVILFDINTENTIENQALKLQEVLKPLTPLSIHGFKRKNSSDRFERKHRLLRENTYDVIEPIYLNATKKEDDGKSSSKSKDSEQVKMSPKSRFKKAAMHVAKLTSMPETGKLLCMREREKFTVNFDEDKSFKLQELPHSPAQKINKLSEIFQCLEMKGRHRDRMKKENSWF</sequence>